<dbReference type="InterPro" id="IPR001666">
    <property type="entry name" value="PI_transfer"/>
</dbReference>
<dbReference type="InterPro" id="IPR036412">
    <property type="entry name" value="HAD-like_sf"/>
</dbReference>
<comment type="subcellular location">
    <subcellularLocation>
        <location evidence="1">Endomembrane system</location>
        <topology evidence="1">Peripheral membrane protein</topology>
    </subcellularLocation>
</comment>
<feature type="compositionally biased region" description="Low complexity" evidence="6">
    <location>
        <begin position="487"/>
        <end position="501"/>
    </location>
</feature>
<dbReference type="PANTHER" id="PTHR10658">
    <property type="entry name" value="PHOSPHATIDYLINOSITOL TRANSFER PROTEIN"/>
    <property type="match status" value="1"/>
</dbReference>
<dbReference type="Gene3D" id="3.40.50.1000">
    <property type="entry name" value="HAD superfamily/HAD-like"/>
    <property type="match status" value="1"/>
</dbReference>
<feature type="region of interest" description="Disordered" evidence="6">
    <location>
        <begin position="665"/>
        <end position="717"/>
    </location>
</feature>
<feature type="region of interest" description="Disordered" evidence="6">
    <location>
        <begin position="337"/>
        <end position="362"/>
    </location>
</feature>
<dbReference type="CDD" id="cd08889">
    <property type="entry name" value="SRPBCC_PITPNM1-2_like"/>
    <property type="match status" value="1"/>
</dbReference>
<dbReference type="GO" id="GO:0046872">
    <property type="term" value="F:metal ion binding"/>
    <property type="evidence" value="ECO:0007669"/>
    <property type="project" value="InterPro"/>
</dbReference>
<gene>
    <name evidence="8" type="ORF">O3P69_017322</name>
</gene>
<feature type="region of interest" description="Disordered" evidence="6">
    <location>
        <begin position="811"/>
        <end position="835"/>
    </location>
</feature>
<dbReference type="Pfam" id="PF02862">
    <property type="entry name" value="DDHD"/>
    <property type="match status" value="2"/>
</dbReference>
<keyword evidence="5" id="KW-0106">Calcium</keyword>
<feature type="region of interest" description="Disordered" evidence="6">
    <location>
        <begin position="744"/>
        <end position="788"/>
    </location>
</feature>
<dbReference type="InterPro" id="IPR031315">
    <property type="entry name" value="LNS2/PITP"/>
</dbReference>
<feature type="region of interest" description="Disordered" evidence="6">
    <location>
        <begin position="380"/>
        <end position="420"/>
    </location>
</feature>
<evidence type="ECO:0000256" key="3">
    <source>
        <dbReference type="ARBA" id="ARBA00022481"/>
    </source>
</evidence>
<feature type="compositionally biased region" description="Low complexity" evidence="6">
    <location>
        <begin position="826"/>
        <end position="835"/>
    </location>
</feature>
<feature type="region of interest" description="Disordered" evidence="6">
    <location>
        <begin position="481"/>
        <end position="501"/>
    </location>
</feature>
<dbReference type="SUPFAM" id="SSF56784">
    <property type="entry name" value="HAD-like"/>
    <property type="match status" value="1"/>
</dbReference>
<dbReference type="SMART" id="SM00775">
    <property type="entry name" value="LNS2"/>
    <property type="match status" value="1"/>
</dbReference>
<dbReference type="Proteomes" id="UP001487740">
    <property type="component" value="Unassembled WGS sequence"/>
</dbReference>
<keyword evidence="9" id="KW-1185">Reference proteome</keyword>
<keyword evidence="4" id="KW-0597">Phosphoprotein</keyword>
<evidence type="ECO:0000256" key="4">
    <source>
        <dbReference type="ARBA" id="ARBA00022553"/>
    </source>
</evidence>
<dbReference type="GO" id="GO:0012505">
    <property type="term" value="C:endomembrane system"/>
    <property type="evidence" value="ECO:0007669"/>
    <property type="project" value="UniProtKB-SubCell"/>
</dbReference>
<feature type="compositionally biased region" description="Polar residues" evidence="6">
    <location>
        <begin position="393"/>
        <end position="402"/>
    </location>
</feature>
<dbReference type="SUPFAM" id="SSF55961">
    <property type="entry name" value="Bet v1-like"/>
    <property type="match status" value="1"/>
</dbReference>
<dbReference type="InterPro" id="IPR023393">
    <property type="entry name" value="START-like_dom_sf"/>
</dbReference>
<dbReference type="Gene3D" id="3.30.530.20">
    <property type="match status" value="1"/>
</dbReference>
<sequence>MVLVKEYRIPLPLTVEEYRVAQLYMIAKKSRQESHGEGSGVEILVNEPYTDGPGPEGKGQYTHKVYHVGSHLPGWLKSLIPKSALSVEEEAWNAYPYTKTRFTCPFVEKFSIEVETYYYNDGGQQENVFNLSKSEMKQREIDLIDVVKDQLYGADYVEEEDPRKYVSQKTNRGPLGDNWIEEYSEMCNGKNTPLPNGQAIMCAYKLCKVEFRYWGMQTKIEKFIHDIALRKTMLRAHRQAWAWMDEWWGLTIEDIRNIEKETQSLLAKKYGQGGEEDGAQNSATAEVSSDIPHSPSVSSDRTPNLEQLSKCSSFRTSNDLGDHSQVICEGDVVGNNGVNSNNNNNNNNESEENLSGLGSSPKLKRRELNVSLDSVLVDDTRKRGSWSRSGSRNTLNSQNQASWRMESIRRDSDSSGSEDEFFDCQEDLEETTALHKWSSLELLPPDGDTQSTAGHAGNEDSIFSPAFISRVAAERHSRVLGRSMETSAPSSPSHSPSHQPGPCSTTVLLLVIHAGSVLDPTPDVTNKRSDVTTFRGAFESVMRQHYPHMVGHVAIRLVSAPPVCSDSLNILSSLSPYGLDATPVCGEVSGGDSVPVGAVPLLATSVPEYDEYVVRTLNSTNAAYHEFLRSEEGHGFNGQVCIIGDSIGGVLAYDVLCRVHDQQKYGSNSNIPEGEPPSPGQYYKQKSSPAQPQSSSPSPATPPSISPDKPVSSPPLTTLSPTITVSLESTLVKPTTGVFVQAAEGASPKSLNTASSSHSPSDKIPSPQSTNNPHSPLRKISAPLPPSGFSPLTRKCSAPCSIPSGVGMWGCQPGSSTPTPSPPGPTSSSSSSTSPSGLCHSHNLLCQCHNPVHRSHHHHGVSCAHDSLIPGPLWERRGDEIGDNTRVYRKSISSDAPHHSDVPHSRSVSDSDYHYARHLSAPYPRRRSSSSSDHAHSKLDFEVSDFFTFGCPLALVLVYRKMVNTSDKNSTVQRPACQQVYNLFHPTDPLAVRVEPLISARFSLLPPITIPRYTKYPLGDGLPTHLLECIQSNGSVFMDLSGTTGSPSLTEHTRRMSDASILSTVSGMGDTVPLATINALSQRWWGTKRLDYALYCPEGLANFPTNSLPHLFHASYWESSDVIAFILRQLVRTEHAAYQGDDKDLPVFSPTQPREKWIKKRTSVKIKNVAANHRGNDVIVREGAPQSIQARFMYGPLDMVALSGEKVDIHIMRDPPGGEWQQISTEVTDKNGRIAFTVPPDKALSCGMYPVKMVVRGDHTSSTLYLTIVPPKTECVVFSIDGSFTASVSVTGRDPKVRAGAVDVVRHWQELGYLIIYVTGRPDMQQQKVVSWLAQHNFPHGLVSFADGLSRDPLGHKADYLRGLIQDHALQVVAAYGSAKDIAVYSSIGLKPEQIFIVGKASKKQQANAQVLTDGYAAHLSSLSALGKSRPAKGNPQMVIPRGFFGLPGQHSALRRRRSAKRTTSFPVRVASASEGVMRSRGSSQSRPNHMSMRC</sequence>
<dbReference type="GO" id="GO:0008526">
    <property type="term" value="F:phosphatidylinositol transfer activity"/>
    <property type="evidence" value="ECO:0007669"/>
    <property type="project" value="TreeGrafter"/>
</dbReference>
<dbReference type="Pfam" id="PF02121">
    <property type="entry name" value="IP_trans"/>
    <property type="match status" value="1"/>
</dbReference>
<comment type="caution">
    <text evidence="8">The sequence shown here is derived from an EMBL/GenBank/DDBJ whole genome shotgun (WGS) entry which is preliminary data.</text>
</comment>
<feature type="compositionally biased region" description="Low complexity" evidence="6">
    <location>
        <begin position="687"/>
        <end position="698"/>
    </location>
</feature>
<dbReference type="InterPro" id="IPR023214">
    <property type="entry name" value="HAD_sf"/>
</dbReference>
<dbReference type="EMBL" id="JARAKH010000024">
    <property type="protein sequence ID" value="KAK8391714.1"/>
    <property type="molecule type" value="Genomic_DNA"/>
</dbReference>
<dbReference type="SMART" id="SM01127">
    <property type="entry name" value="DDHD"/>
    <property type="match status" value="1"/>
</dbReference>
<accession>A0AAW0TVB4</accession>
<dbReference type="Pfam" id="PF24695">
    <property type="entry name" value="PITM1-3"/>
    <property type="match status" value="1"/>
</dbReference>
<dbReference type="GO" id="GO:0008525">
    <property type="term" value="F:phosphatidylcholine transporter activity"/>
    <property type="evidence" value="ECO:0007669"/>
    <property type="project" value="TreeGrafter"/>
</dbReference>
<dbReference type="Pfam" id="PF24694">
    <property type="entry name" value="LNS2_PITM1-3"/>
    <property type="match status" value="1"/>
</dbReference>
<proteinExistence type="inferred from homology"/>
<evidence type="ECO:0000313" key="8">
    <source>
        <dbReference type="EMBL" id="KAK8391714.1"/>
    </source>
</evidence>
<feature type="region of interest" description="Disordered" evidence="6">
    <location>
        <begin position="1473"/>
        <end position="1495"/>
    </location>
</feature>
<organism evidence="8 9">
    <name type="scientific">Scylla paramamosain</name>
    <name type="common">Mud crab</name>
    <dbReference type="NCBI Taxonomy" id="85552"/>
    <lineage>
        <taxon>Eukaryota</taxon>
        <taxon>Metazoa</taxon>
        <taxon>Ecdysozoa</taxon>
        <taxon>Arthropoda</taxon>
        <taxon>Crustacea</taxon>
        <taxon>Multicrustacea</taxon>
        <taxon>Malacostraca</taxon>
        <taxon>Eumalacostraca</taxon>
        <taxon>Eucarida</taxon>
        <taxon>Decapoda</taxon>
        <taxon>Pleocyemata</taxon>
        <taxon>Brachyura</taxon>
        <taxon>Eubrachyura</taxon>
        <taxon>Portunoidea</taxon>
        <taxon>Portunidae</taxon>
        <taxon>Portuninae</taxon>
        <taxon>Scylla</taxon>
    </lineage>
</organism>
<dbReference type="GO" id="GO:0035091">
    <property type="term" value="F:phosphatidylinositol binding"/>
    <property type="evidence" value="ECO:0007669"/>
    <property type="project" value="TreeGrafter"/>
</dbReference>
<evidence type="ECO:0000313" key="9">
    <source>
        <dbReference type="Proteomes" id="UP001487740"/>
    </source>
</evidence>
<evidence type="ECO:0000256" key="6">
    <source>
        <dbReference type="SAM" id="MobiDB-lite"/>
    </source>
</evidence>
<feature type="compositionally biased region" description="Low complexity" evidence="6">
    <location>
        <begin position="287"/>
        <end position="300"/>
    </location>
</feature>
<feature type="region of interest" description="Disordered" evidence="6">
    <location>
        <begin position="270"/>
        <end position="305"/>
    </location>
</feature>
<feature type="compositionally biased region" description="Basic and acidic residues" evidence="6">
    <location>
        <begin position="896"/>
        <end position="913"/>
    </location>
</feature>
<dbReference type="PANTHER" id="PTHR10658:SF81">
    <property type="entry name" value="PROTEIN RETINAL DEGENERATION B"/>
    <property type="match status" value="1"/>
</dbReference>
<dbReference type="PROSITE" id="PS51043">
    <property type="entry name" value="DDHD"/>
    <property type="match status" value="1"/>
</dbReference>
<dbReference type="FunFam" id="3.30.530.20:FF:000001">
    <property type="entry name" value="Phosphatidylinositol transfer protein membrane associated 2"/>
    <property type="match status" value="1"/>
</dbReference>
<evidence type="ECO:0000256" key="1">
    <source>
        <dbReference type="ARBA" id="ARBA00004184"/>
    </source>
</evidence>
<protein>
    <recommendedName>
        <fullName evidence="7">DDHD domain-containing protein</fullName>
    </recommendedName>
</protein>
<feature type="domain" description="DDHD" evidence="7">
    <location>
        <begin position="939"/>
        <end position="1132"/>
    </location>
</feature>
<evidence type="ECO:0000259" key="7">
    <source>
        <dbReference type="PROSITE" id="PS51043"/>
    </source>
</evidence>
<evidence type="ECO:0000256" key="2">
    <source>
        <dbReference type="ARBA" id="ARBA00010316"/>
    </source>
</evidence>
<keyword evidence="3" id="KW-0488">Methylation</keyword>
<dbReference type="GO" id="GO:0031210">
    <property type="term" value="F:phosphatidylcholine binding"/>
    <property type="evidence" value="ECO:0007669"/>
    <property type="project" value="TreeGrafter"/>
</dbReference>
<dbReference type="InterPro" id="IPR004177">
    <property type="entry name" value="DDHD_dom"/>
</dbReference>
<dbReference type="InterPro" id="IPR055261">
    <property type="entry name" value="PI_transfer_N"/>
</dbReference>
<name>A0AAW0TVB4_SCYPA</name>
<evidence type="ECO:0000256" key="5">
    <source>
        <dbReference type="ARBA" id="ARBA00022837"/>
    </source>
</evidence>
<feature type="compositionally biased region" description="Low complexity" evidence="6">
    <location>
        <begin position="755"/>
        <end position="767"/>
    </location>
</feature>
<feature type="region of interest" description="Disordered" evidence="6">
    <location>
        <begin position="892"/>
        <end position="913"/>
    </location>
</feature>
<dbReference type="FunFam" id="3.40.50.1000:FF:000173">
    <property type="entry name" value="Membrane-associated phosphatidylinositol transfer protein 2"/>
    <property type="match status" value="1"/>
</dbReference>
<feature type="compositionally biased region" description="Low complexity" evidence="6">
    <location>
        <begin position="337"/>
        <end position="360"/>
    </location>
</feature>
<dbReference type="EMBL" id="JARAKH010000024">
    <property type="protein sequence ID" value="KAK8391716.1"/>
    <property type="molecule type" value="Genomic_DNA"/>
</dbReference>
<comment type="similarity">
    <text evidence="2">Belongs to the PtdIns transfer protein family. PI transfer class IIA subfamily.</text>
</comment>
<feature type="compositionally biased region" description="Low complexity" evidence="6">
    <location>
        <begin position="706"/>
        <end position="717"/>
    </location>
</feature>
<dbReference type="PRINTS" id="PR00391">
    <property type="entry name" value="PITRANSFER"/>
</dbReference>
<reference evidence="8 9" key="1">
    <citation type="submission" date="2023-03" db="EMBL/GenBank/DDBJ databases">
        <title>High-quality genome of Scylla paramamosain provides insights in environmental adaptation.</title>
        <authorList>
            <person name="Zhang L."/>
        </authorList>
    </citation>
    <scope>NUCLEOTIDE SEQUENCE [LARGE SCALE GENOMIC DNA]</scope>
    <source>
        <strain evidence="8">LZ_2023a</strain>
        <tissue evidence="8">Muscle</tissue>
    </source>
</reference>
<dbReference type="GO" id="GO:0005737">
    <property type="term" value="C:cytoplasm"/>
    <property type="evidence" value="ECO:0007669"/>
    <property type="project" value="TreeGrafter"/>
</dbReference>